<evidence type="ECO:0000313" key="2">
    <source>
        <dbReference type="Proteomes" id="UP000036681"/>
    </source>
</evidence>
<dbReference type="AlphaFoldDB" id="A0A0M3HWQ6"/>
<feature type="transmembrane region" description="Helical" evidence="1">
    <location>
        <begin position="6"/>
        <end position="31"/>
    </location>
</feature>
<evidence type="ECO:0000256" key="1">
    <source>
        <dbReference type="SAM" id="Phobius"/>
    </source>
</evidence>
<proteinExistence type="predicted"/>
<keyword evidence="1" id="KW-0812">Transmembrane</keyword>
<feature type="transmembrane region" description="Helical" evidence="1">
    <location>
        <begin position="52"/>
        <end position="79"/>
    </location>
</feature>
<evidence type="ECO:0000313" key="3">
    <source>
        <dbReference type="WBParaSite" id="ALUE_0000761701-mRNA-1"/>
    </source>
</evidence>
<accession>A0A0M3HWQ6</accession>
<keyword evidence="2" id="KW-1185">Reference proteome</keyword>
<protein>
    <submittedName>
        <fullName evidence="3">Phosphate ABC transporter permease</fullName>
    </submittedName>
</protein>
<reference evidence="3" key="1">
    <citation type="submission" date="2017-02" db="UniProtKB">
        <authorList>
            <consortium name="WormBaseParasite"/>
        </authorList>
    </citation>
    <scope>IDENTIFICATION</scope>
</reference>
<sequence>MYSVLILLPACVLVASILLLGFLIFFTPWGWKNFYTRFAGRPLLHGFGMYSVLILLPACVLVASILLLGFLIFFTPWGWKNFYTRFAGRPLLHGFPPIEGIGLMETLKGSGQPRLMSRFFTQEELEAVYNRPVPPSRGLKLTAEERKILNNASRVRCTRAGREDTFDYSGYLGIKAL</sequence>
<name>A0A0M3HWQ6_ASCLU</name>
<organism evidence="2 3">
    <name type="scientific">Ascaris lumbricoides</name>
    <name type="common">Giant roundworm</name>
    <dbReference type="NCBI Taxonomy" id="6252"/>
    <lineage>
        <taxon>Eukaryota</taxon>
        <taxon>Metazoa</taxon>
        <taxon>Ecdysozoa</taxon>
        <taxon>Nematoda</taxon>
        <taxon>Chromadorea</taxon>
        <taxon>Rhabditida</taxon>
        <taxon>Spirurina</taxon>
        <taxon>Ascaridomorpha</taxon>
        <taxon>Ascaridoidea</taxon>
        <taxon>Ascarididae</taxon>
        <taxon>Ascaris</taxon>
    </lineage>
</organism>
<keyword evidence="1" id="KW-0472">Membrane</keyword>
<dbReference type="WBParaSite" id="ALUE_0000761701-mRNA-1">
    <property type="protein sequence ID" value="ALUE_0000761701-mRNA-1"/>
    <property type="gene ID" value="ALUE_0000761701"/>
</dbReference>
<keyword evidence="1" id="KW-1133">Transmembrane helix</keyword>
<dbReference type="Proteomes" id="UP000036681">
    <property type="component" value="Unplaced"/>
</dbReference>